<keyword evidence="2" id="KW-1185">Reference proteome</keyword>
<evidence type="ECO:0000313" key="1">
    <source>
        <dbReference type="EMBL" id="OEU14062.1"/>
    </source>
</evidence>
<dbReference type="KEGG" id="fcy:FRACYDRAFT_218988"/>
<dbReference type="EMBL" id="KV784361">
    <property type="protein sequence ID" value="OEU14062.1"/>
    <property type="molecule type" value="Genomic_DNA"/>
</dbReference>
<reference evidence="1 2" key="1">
    <citation type="submission" date="2016-09" db="EMBL/GenBank/DDBJ databases">
        <title>Extensive genetic diversity and differential bi-allelic expression allows diatom success in the polar Southern Ocean.</title>
        <authorList>
            <consortium name="DOE Joint Genome Institute"/>
            <person name="Mock T."/>
            <person name="Otillar R.P."/>
            <person name="Strauss J."/>
            <person name="Dupont C."/>
            <person name="Frickenhaus S."/>
            <person name="Maumus F."/>
            <person name="Mcmullan M."/>
            <person name="Sanges R."/>
            <person name="Schmutz J."/>
            <person name="Toseland A."/>
            <person name="Valas R."/>
            <person name="Veluchamy A."/>
            <person name="Ward B.J."/>
            <person name="Allen A."/>
            <person name="Barry K."/>
            <person name="Falciatore A."/>
            <person name="Ferrante M."/>
            <person name="Fortunato A.E."/>
            <person name="Gloeckner G."/>
            <person name="Gruber A."/>
            <person name="Hipkin R."/>
            <person name="Janech M."/>
            <person name="Kroth P."/>
            <person name="Leese F."/>
            <person name="Lindquist E."/>
            <person name="Lyon B.R."/>
            <person name="Martin J."/>
            <person name="Mayer C."/>
            <person name="Parker M."/>
            <person name="Quesneville H."/>
            <person name="Raymond J."/>
            <person name="Uhlig C."/>
            <person name="Valentin K.U."/>
            <person name="Worden A.Z."/>
            <person name="Armbrust E.V."/>
            <person name="Bowler C."/>
            <person name="Green B."/>
            <person name="Moulton V."/>
            <person name="Van Oosterhout C."/>
            <person name="Grigoriev I."/>
        </authorList>
    </citation>
    <scope>NUCLEOTIDE SEQUENCE [LARGE SCALE GENOMIC DNA]</scope>
    <source>
        <strain evidence="1 2">CCMP1102</strain>
    </source>
</reference>
<dbReference type="AlphaFoldDB" id="A0A1E7F7A3"/>
<evidence type="ECO:0000313" key="2">
    <source>
        <dbReference type="Proteomes" id="UP000095751"/>
    </source>
</evidence>
<sequence length="338" mass="38164">MNTQSTRKRLLEDKKFIDGCRLILSPADDNVLTETETTTDTKKKLSACDRDANDLRSQLEPISTPQLRKRLHRTFGISFDDSDENAYDRELIMQKLLICYENKEDTSLRSIRYERGVSIDPKLLSDLLTEMERIPWPRTTRERPKILAEGYVILQRPPSSSLPSKENIKMTTKANNKAKNEAKKLQRFNGIWTKAIEAIESIDKSFAKQFTALAVTKNFQGSAHIDTLNIAPFYGISLGNFTGGKLCVECSPTLVAEIDTKGKLAKVDGRFVHWVSDHEGTRYSLIYYVTSGEVIPQTTAIFKPPSVVDSDEKNQDKVEEEKGKRTFPVGTSTSLCAM</sequence>
<dbReference type="OrthoDB" id="47604at2759"/>
<organism evidence="1 2">
    <name type="scientific">Fragilariopsis cylindrus CCMP1102</name>
    <dbReference type="NCBI Taxonomy" id="635003"/>
    <lineage>
        <taxon>Eukaryota</taxon>
        <taxon>Sar</taxon>
        <taxon>Stramenopiles</taxon>
        <taxon>Ochrophyta</taxon>
        <taxon>Bacillariophyta</taxon>
        <taxon>Bacillariophyceae</taxon>
        <taxon>Bacillariophycidae</taxon>
        <taxon>Bacillariales</taxon>
        <taxon>Bacillariaceae</taxon>
        <taxon>Fragilariopsis</taxon>
    </lineage>
</organism>
<gene>
    <name evidence="1" type="ORF">FRACYDRAFT_218988</name>
</gene>
<dbReference type="Proteomes" id="UP000095751">
    <property type="component" value="Unassembled WGS sequence"/>
</dbReference>
<name>A0A1E7F7A3_9STRA</name>
<feature type="non-terminal residue" evidence="1">
    <location>
        <position position="338"/>
    </location>
</feature>
<protein>
    <submittedName>
        <fullName evidence="1">Uncharacterized protein</fullName>
    </submittedName>
</protein>
<proteinExistence type="predicted"/>
<dbReference type="InParanoid" id="A0A1E7F7A3"/>
<accession>A0A1E7F7A3</accession>